<dbReference type="KEGG" id="pdio:PDMSB3_0136.2"/>
<keyword evidence="1" id="KW-0614">Plasmid</keyword>
<gene>
    <name evidence="1" type="ORF">PDMSB3_0136</name>
</gene>
<evidence type="ECO:0000313" key="2">
    <source>
        <dbReference type="Proteomes" id="UP000325811"/>
    </source>
</evidence>
<accession>A0A5Q4YWQ1</accession>
<dbReference type="AlphaFoldDB" id="A0A5Q4YWQ1"/>
<dbReference type="Proteomes" id="UP000325811">
    <property type="component" value="Plasmid pI"/>
</dbReference>
<reference evidence="1 2" key="1">
    <citation type="submission" date="2019-08" db="EMBL/GenBank/DDBJ databases">
        <authorList>
            <person name="Herpell B J."/>
        </authorList>
    </citation>
    <scope>NUCLEOTIDE SEQUENCE [LARGE SCALE GENOMIC DNA]</scope>
    <source>
        <strain evidence="2">Msb3</strain>
        <plasmid evidence="1 2">pI</plasmid>
    </source>
</reference>
<keyword evidence="2" id="KW-1185">Reference proteome</keyword>
<dbReference type="EMBL" id="LR699555">
    <property type="protein sequence ID" value="VVD30972.1"/>
    <property type="molecule type" value="Genomic_DNA"/>
</dbReference>
<geneLocation type="plasmid" evidence="1 2">
    <name>pI</name>
</geneLocation>
<evidence type="ECO:0000313" key="1">
    <source>
        <dbReference type="EMBL" id="VVD30972.1"/>
    </source>
</evidence>
<proteinExistence type="predicted"/>
<name>A0A5Q4YWQ1_9BURK</name>
<protein>
    <submittedName>
        <fullName evidence="1">Uncharacterized protein</fullName>
    </submittedName>
</protein>
<organism evidence="1 2">
    <name type="scientific">Paraburkholderia dioscoreae</name>
    <dbReference type="NCBI Taxonomy" id="2604047"/>
    <lineage>
        <taxon>Bacteria</taxon>
        <taxon>Pseudomonadati</taxon>
        <taxon>Pseudomonadota</taxon>
        <taxon>Betaproteobacteria</taxon>
        <taxon>Burkholderiales</taxon>
        <taxon>Burkholderiaceae</taxon>
        <taxon>Paraburkholderia</taxon>
    </lineage>
</organism>
<sequence length="100" mass="10341">MRRAAATRAVDLASGAQAPGGRSDEPILSNALLKIASAEAACAGWLWSEAQKPPGTRRGPMVTPIAVIGLAPCRLRVACCARRTASQSAVIFSHAQFLAA</sequence>